<dbReference type="Proteomes" id="UP000249842">
    <property type="component" value="Unassembled WGS sequence"/>
</dbReference>
<comment type="subcellular location">
    <subcellularLocation>
        <location evidence="2">Cell inner membrane</location>
        <topology evidence="2">Multi-pass membrane protein</topology>
    </subcellularLocation>
</comment>
<dbReference type="GO" id="GO:0000155">
    <property type="term" value="F:phosphorelay sensor kinase activity"/>
    <property type="evidence" value="ECO:0007669"/>
    <property type="project" value="InterPro"/>
</dbReference>
<evidence type="ECO:0000256" key="9">
    <source>
        <dbReference type="ARBA" id="ARBA00022741"/>
    </source>
</evidence>
<keyword evidence="4" id="KW-1003">Cell membrane</keyword>
<dbReference type="InterPro" id="IPR036097">
    <property type="entry name" value="HisK_dim/P_sf"/>
</dbReference>
<comment type="caution">
    <text evidence="19">The sequence shown here is derived from an EMBL/GenBank/DDBJ whole genome shotgun (WGS) entry which is preliminary data.</text>
</comment>
<name>A0A328B321_9CAUL</name>
<evidence type="ECO:0000256" key="2">
    <source>
        <dbReference type="ARBA" id="ARBA00004429"/>
    </source>
</evidence>
<comment type="catalytic activity">
    <reaction evidence="1">
        <text>ATP + protein L-histidine = ADP + protein N-phospho-L-histidine.</text>
        <dbReference type="EC" id="2.7.13.3"/>
    </reaction>
</comment>
<dbReference type="AlphaFoldDB" id="A0A328B321"/>
<dbReference type="SUPFAM" id="SSF47384">
    <property type="entry name" value="Homodimeric domain of signal transducing histidine kinase"/>
    <property type="match status" value="1"/>
</dbReference>
<feature type="domain" description="Histidine kinase" evidence="17">
    <location>
        <begin position="243"/>
        <end position="442"/>
    </location>
</feature>
<proteinExistence type="predicted"/>
<keyword evidence="6" id="KW-0597">Phosphoprotein</keyword>
<evidence type="ECO:0000256" key="13">
    <source>
        <dbReference type="ARBA" id="ARBA00023012"/>
    </source>
</evidence>
<reference evidence="20" key="1">
    <citation type="submission" date="2018-05" db="EMBL/GenBank/DDBJ databases">
        <authorList>
            <person name="Li X."/>
        </authorList>
    </citation>
    <scope>NUCLEOTIDE SEQUENCE [LARGE SCALE GENOMIC DNA]</scope>
    <source>
        <strain evidence="20">HKS-05</strain>
    </source>
</reference>
<dbReference type="CDD" id="cd00082">
    <property type="entry name" value="HisKA"/>
    <property type="match status" value="1"/>
</dbReference>
<dbReference type="CDD" id="cd06225">
    <property type="entry name" value="HAMP"/>
    <property type="match status" value="1"/>
</dbReference>
<dbReference type="PROSITE" id="PS50109">
    <property type="entry name" value="HIS_KIN"/>
    <property type="match status" value="1"/>
</dbReference>
<feature type="transmembrane region" description="Helical" evidence="16">
    <location>
        <begin position="165"/>
        <end position="186"/>
    </location>
</feature>
<dbReference type="Gene3D" id="3.30.565.10">
    <property type="entry name" value="Histidine kinase-like ATPase, C-terminal domain"/>
    <property type="match status" value="1"/>
</dbReference>
<evidence type="ECO:0000256" key="10">
    <source>
        <dbReference type="ARBA" id="ARBA00022777"/>
    </source>
</evidence>
<evidence type="ECO:0000256" key="1">
    <source>
        <dbReference type="ARBA" id="ARBA00000085"/>
    </source>
</evidence>
<dbReference type="SMART" id="SM00388">
    <property type="entry name" value="HisKA"/>
    <property type="match status" value="1"/>
</dbReference>
<dbReference type="Pfam" id="PF00672">
    <property type="entry name" value="HAMP"/>
    <property type="match status" value="1"/>
</dbReference>
<keyword evidence="20" id="KW-1185">Reference proteome</keyword>
<evidence type="ECO:0000259" key="18">
    <source>
        <dbReference type="PROSITE" id="PS50885"/>
    </source>
</evidence>
<dbReference type="EC" id="2.7.13.3" evidence="3"/>
<evidence type="ECO:0000256" key="16">
    <source>
        <dbReference type="SAM" id="Phobius"/>
    </source>
</evidence>
<keyword evidence="8 16" id="KW-0812">Transmembrane</keyword>
<keyword evidence="14 16" id="KW-0472">Membrane</keyword>
<keyword evidence="11" id="KW-0067">ATP-binding</keyword>
<dbReference type="GO" id="GO:0005524">
    <property type="term" value="F:ATP binding"/>
    <property type="evidence" value="ECO:0007669"/>
    <property type="project" value="UniProtKB-KW"/>
</dbReference>
<dbReference type="SUPFAM" id="SSF55874">
    <property type="entry name" value="ATPase domain of HSP90 chaperone/DNA topoisomerase II/histidine kinase"/>
    <property type="match status" value="1"/>
</dbReference>
<dbReference type="Gene3D" id="1.10.287.130">
    <property type="match status" value="1"/>
</dbReference>
<keyword evidence="10 19" id="KW-0418">Kinase</keyword>
<dbReference type="SMART" id="SM00304">
    <property type="entry name" value="HAMP"/>
    <property type="match status" value="1"/>
</dbReference>
<keyword evidence="13" id="KW-0902">Two-component regulatory system</keyword>
<dbReference type="PANTHER" id="PTHR44936:SF5">
    <property type="entry name" value="SENSOR HISTIDINE KINASE ENVZ"/>
    <property type="match status" value="1"/>
</dbReference>
<dbReference type="PRINTS" id="PR00344">
    <property type="entry name" value="BCTRLSENSOR"/>
</dbReference>
<dbReference type="OrthoDB" id="9804645at2"/>
<protein>
    <recommendedName>
        <fullName evidence="3">histidine kinase</fullName>
        <ecNumber evidence="3">2.7.13.3</ecNumber>
    </recommendedName>
</protein>
<evidence type="ECO:0000259" key="17">
    <source>
        <dbReference type="PROSITE" id="PS50109"/>
    </source>
</evidence>
<evidence type="ECO:0000256" key="6">
    <source>
        <dbReference type="ARBA" id="ARBA00022553"/>
    </source>
</evidence>
<dbReference type="InterPro" id="IPR003594">
    <property type="entry name" value="HATPase_dom"/>
</dbReference>
<evidence type="ECO:0000256" key="7">
    <source>
        <dbReference type="ARBA" id="ARBA00022679"/>
    </source>
</evidence>
<sequence>MNFRQYFQSMAGRLFVFLLIGVIGSASLALGMADTRRISDLHRIRLGRLVDRLDDFLSVAGRAPEPLRTQLLTEGVPGIRRSSGAERITQADPELARALSLRTKSVAQADRALSWSCFGPSPVSAFSDQFNCWVVTARLTDGELVKLQVRGPHGSTADLPELDPLFVLISAIAVAGLAFFAARMAAAPLKNLSRAAQALGGDLDTLPLPERGPYEVREAAQAFNAMQARLRDHVTERTHMLASITHDLQTPMTRLRLRLEKVQDPALRSRLIDDLGAMQALIREGLDYSRSNQTNEPFAPLALDHLLDILVDDATDAGKAVTFARRSGCDVEARPRALQRCLGNLLDNALKYGGSADVTADWIGREVHIRIRDHGPGIPPDKVDLVLKPFVRLDPFGAKGIDGVGLGLTIAKTLADKNEAELVLRNHPQGGLEASLILRRGVAENLRPAPPASAPGKPPLPFRDRQPRRGRAAGKVPQG</sequence>
<evidence type="ECO:0000256" key="8">
    <source>
        <dbReference type="ARBA" id="ARBA00022692"/>
    </source>
</evidence>
<dbReference type="Pfam" id="PF02518">
    <property type="entry name" value="HATPase_c"/>
    <property type="match status" value="1"/>
</dbReference>
<gene>
    <name evidence="19" type="ORF">DJ021_10730</name>
</gene>
<dbReference type="EMBL" id="QFYP01000001">
    <property type="protein sequence ID" value="RAK60244.1"/>
    <property type="molecule type" value="Genomic_DNA"/>
</dbReference>
<evidence type="ECO:0000313" key="19">
    <source>
        <dbReference type="EMBL" id="RAK60244.1"/>
    </source>
</evidence>
<dbReference type="InterPro" id="IPR050980">
    <property type="entry name" value="2C_sensor_his_kinase"/>
</dbReference>
<keyword evidence="9" id="KW-0547">Nucleotide-binding</keyword>
<dbReference type="InterPro" id="IPR005467">
    <property type="entry name" value="His_kinase_dom"/>
</dbReference>
<dbReference type="GO" id="GO:0005886">
    <property type="term" value="C:plasma membrane"/>
    <property type="evidence" value="ECO:0007669"/>
    <property type="project" value="UniProtKB-SubCell"/>
</dbReference>
<evidence type="ECO:0000256" key="14">
    <source>
        <dbReference type="ARBA" id="ARBA00023136"/>
    </source>
</evidence>
<dbReference type="RefSeq" id="WP_111457537.1">
    <property type="nucleotide sequence ID" value="NZ_QFYP01000001.1"/>
</dbReference>
<evidence type="ECO:0000256" key="4">
    <source>
        <dbReference type="ARBA" id="ARBA00022475"/>
    </source>
</evidence>
<evidence type="ECO:0000256" key="15">
    <source>
        <dbReference type="SAM" id="MobiDB-lite"/>
    </source>
</evidence>
<feature type="region of interest" description="Disordered" evidence="15">
    <location>
        <begin position="446"/>
        <end position="479"/>
    </location>
</feature>
<organism evidence="19 20">
    <name type="scientific">Phenylobacterium hankyongense</name>
    <dbReference type="NCBI Taxonomy" id="1813876"/>
    <lineage>
        <taxon>Bacteria</taxon>
        <taxon>Pseudomonadati</taxon>
        <taxon>Pseudomonadota</taxon>
        <taxon>Alphaproteobacteria</taxon>
        <taxon>Caulobacterales</taxon>
        <taxon>Caulobacteraceae</taxon>
        <taxon>Phenylobacterium</taxon>
    </lineage>
</organism>
<feature type="domain" description="HAMP" evidence="18">
    <location>
        <begin position="183"/>
        <end position="235"/>
    </location>
</feature>
<dbReference type="InterPro" id="IPR003660">
    <property type="entry name" value="HAMP_dom"/>
</dbReference>
<dbReference type="InterPro" id="IPR004358">
    <property type="entry name" value="Sig_transdc_His_kin-like_C"/>
</dbReference>
<keyword evidence="12 16" id="KW-1133">Transmembrane helix</keyword>
<dbReference type="SMART" id="SM00387">
    <property type="entry name" value="HATPase_c"/>
    <property type="match status" value="1"/>
</dbReference>
<evidence type="ECO:0000256" key="5">
    <source>
        <dbReference type="ARBA" id="ARBA00022519"/>
    </source>
</evidence>
<feature type="compositionally biased region" description="Pro residues" evidence="15">
    <location>
        <begin position="448"/>
        <end position="461"/>
    </location>
</feature>
<dbReference type="PROSITE" id="PS50885">
    <property type="entry name" value="HAMP"/>
    <property type="match status" value="1"/>
</dbReference>
<evidence type="ECO:0000313" key="20">
    <source>
        <dbReference type="Proteomes" id="UP000249842"/>
    </source>
</evidence>
<evidence type="ECO:0000256" key="3">
    <source>
        <dbReference type="ARBA" id="ARBA00012438"/>
    </source>
</evidence>
<dbReference type="InterPro" id="IPR003661">
    <property type="entry name" value="HisK_dim/P_dom"/>
</dbReference>
<keyword evidence="5" id="KW-0997">Cell inner membrane</keyword>
<accession>A0A328B321</accession>
<dbReference type="InterPro" id="IPR036890">
    <property type="entry name" value="HATPase_C_sf"/>
</dbReference>
<evidence type="ECO:0000256" key="12">
    <source>
        <dbReference type="ARBA" id="ARBA00022989"/>
    </source>
</evidence>
<keyword evidence="7" id="KW-0808">Transferase</keyword>
<evidence type="ECO:0000256" key="11">
    <source>
        <dbReference type="ARBA" id="ARBA00022840"/>
    </source>
</evidence>
<dbReference type="PANTHER" id="PTHR44936">
    <property type="entry name" value="SENSOR PROTEIN CREC"/>
    <property type="match status" value="1"/>
</dbReference>